<keyword evidence="2" id="KW-1185">Reference proteome</keyword>
<organism evidence="1 2">
    <name type="scientific">Yersinia phage fHe-Yen9-01</name>
    <dbReference type="NCBI Taxonomy" id="1965363"/>
    <lineage>
        <taxon>Viruses</taxon>
        <taxon>Duplodnaviria</taxon>
        <taxon>Heunggongvirae</taxon>
        <taxon>Uroviricota</taxon>
        <taxon>Caudoviricetes</taxon>
        <taxon>Pantevenvirales</taxon>
        <taxon>Straboviridae</taxon>
        <taxon>Tevenvirinae</taxon>
        <taxon>Tegunavirus</taxon>
        <taxon>Tegunavirus fheyen901</taxon>
    </lineage>
</organism>
<evidence type="ECO:0000313" key="1">
    <source>
        <dbReference type="EMBL" id="ARB05990.1"/>
    </source>
</evidence>
<dbReference type="EMBL" id="KY593455">
    <property type="protein sequence ID" value="ARB05990.1"/>
    <property type="molecule type" value="Genomic_DNA"/>
</dbReference>
<reference evidence="1 2" key="1">
    <citation type="submission" date="2017-02" db="EMBL/GenBank/DDBJ databases">
        <title>Characterization and complete genome sequence of Yersinia bacteriophage, fHe-Yen9-01.</title>
        <authorList>
            <person name="Jun J.W."/>
            <person name="Wicklund A."/>
            <person name="Skurnik M."/>
        </authorList>
    </citation>
    <scope>NUCLEOTIDE SEQUENCE [LARGE SCALE GENOMIC DNA]</scope>
</reference>
<gene>
    <name evidence="1" type="ORF">fHeYen901_217</name>
</gene>
<name>A0A1V0DXX3_9CAUD</name>
<evidence type="ECO:0000313" key="2">
    <source>
        <dbReference type="Proteomes" id="UP000222840"/>
    </source>
</evidence>
<protein>
    <submittedName>
        <fullName evidence="1">Uncharacterized protein</fullName>
    </submittedName>
</protein>
<sequence length="90" mass="10479">MAILRFKCQEWKTETRIVDAEFNTLLEIVMKEYFPAALVSLDLVEQFKPKTEVEINNIFIGRANGMLAVNVFWHDDKNNIIHQDLAFVGH</sequence>
<dbReference type="Proteomes" id="UP000222840">
    <property type="component" value="Segment"/>
</dbReference>
<accession>A0A1V0DXX3</accession>
<proteinExistence type="predicted"/>